<dbReference type="GO" id="GO:0003723">
    <property type="term" value="F:RNA binding"/>
    <property type="evidence" value="ECO:0007669"/>
    <property type="project" value="UniProtKB-UniRule"/>
</dbReference>
<dbReference type="GO" id="GO:0003724">
    <property type="term" value="F:RNA helicase activity"/>
    <property type="evidence" value="ECO:0007669"/>
    <property type="project" value="UniProtKB-EC"/>
</dbReference>
<accession>A0A8J4B565</accession>
<evidence type="ECO:0000256" key="6">
    <source>
        <dbReference type="PROSITE-ProRule" id="PRU00552"/>
    </source>
</evidence>
<dbReference type="PROSITE" id="PS51192">
    <property type="entry name" value="HELICASE_ATP_BIND_1"/>
    <property type="match status" value="1"/>
</dbReference>
<dbReference type="Pfam" id="PF00271">
    <property type="entry name" value="Helicase_C"/>
    <property type="match status" value="1"/>
</dbReference>
<evidence type="ECO:0000259" key="9">
    <source>
        <dbReference type="PROSITE" id="PS51192"/>
    </source>
</evidence>
<evidence type="ECO:0000259" key="10">
    <source>
        <dbReference type="PROSITE" id="PS51194"/>
    </source>
</evidence>
<dbReference type="EMBL" id="BNCO01000017">
    <property type="protein sequence ID" value="GIL54324.1"/>
    <property type="molecule type" value="Genomic_DNA"/>
</dbReference>
<feature type="compositionally biased region" description="Basic and acidic residues" evidence="8">
    <location>
        <begin position="648"/>
        <end position="694"/>
    </location>
</feature>
<dbReference type="PROSITE" id="PS51194">
    <property type="entry name" value="HELICASE_CTER"/>
    <property type="match status" value="1"/>
</dbReference>
<dbReference type="SMART" id="SM00490">
    <property type="entry name" value="HELICc"/>
    <property type="match status" value="1"/>
</dbReference>
<dbReference type="CDD" id="cd18787">
    <property type="entry name" value="SF2_C_DEAD"/>
    <property type="match status" value="1"/>
</dbReference>
<dbReference type="InterPro" id="IPR014001">
    <property type="entry name" value="Helicase_ATP-bd"/>
</dbReference>
<evidence type="ECO:0000256" key="7">
    <source>
        <dbReference type="RuleBase" id="RU365068"/>
    </source>
</evidence>
<feature type="compositionally biased region" description="Acidic residues" evidence="8">
    <location>
        <begin position="1012"/>
        <end position="1025"/>
    </location>
</feature>
<dbReference type="SMART" id="SM00487">
    <property type="entry name" value="DEXDc"/>
    <property type="match status" value="1"/>
</dbReference>
<evidence type="ECO:0000259" key="11">
    <source>
        <dbReference type="PROSITE" id="PS51195"/>
    </source>
</evidence>
<comment type="catalytic activity">
    <reaction evidence="7">
        <text>ATP + H2O = ADP + phosphate + H(+)</text>
        <dbReference type="Rhea" id="RHEA:13065"/>
        <dbReference type="ChEBI" id="CHEBI:15377"/>
        <dbReference type="ChEBI" id="CHEBI:15378"/>
        <dbReference type="ChEBI" id="CHEBI:30616"/>
        <dbReference type="ChEBI" id="CHEBI:43474"/>
        <dbReference type="ChEBI" id="CHEBI:456216"/>
        <dbReference type="EC" id="3.6.4.13"/>
    </reaction>
</comment>
<dbReference type="InterPro" id="IPR027417">
    <property type="entry name" value="P-loop_NTPase"/>
</dbReference>
<feature type="domain" description="Helicase ATP-binding" evidence="9">
    <location>
        <begin position="425"/>
        <end position="756"/>
    </location>
</feature>
<feature type="region of interest" description="Disordered" evidence="8">
    <location>
        <begin position="148"/>
        <end position="267"/>
    </location>
</feature>
<dbReference type="Pfam" id="PF00270">
    <property type="entry name" value="DEAD"/>
    <property type="match status" value="1"/>
</dbReference>
<keyword evidence="13" id="KW-1185">Reference proteome</keyword>
<evidence type="ECO:0000256" key="4">
    <source>
        <dbReference type="ARBA" id="ARBA00022840"/>
    </source>
</evidence>
<dbReference type="InterPro" id="IPR001650">
    <property type="entry name" value="Helicase_C-like"/>
</dbReference>
<dbReference type="Gene3D" id="3.40.50.300">
    <property type="entry name" value="P-loop containing nucleotide triphosphate hydrolases"/>
    <property type="match status" value="2"/>
</dbReference>
<feature type="compositionally biased region" description="Gly residues" evidence="8">
    <location>
        <begin position="1"/>
        <end position="13"/>
    </location>
</feature>
<comment type="caution">
    <text evidence="12">The sequence shown here is derived from an EMBL/GenBank/DDBJ whole genome shotgun (WGS) entry which is preliminary data.</text>
</comment>
<feature type="non-terminal residue" evidence="12">
    <location>
        <position position="1244"/>
    </location>
</feature>
<dbReference type="GO" id="GO:0016787">
    <property type="term" value="F:hydrolase activity"/>
    <property type="evidence" value="ECO:0007669"/>
    <property type="project" value="UniProtKB-KW"/>
</dbReference>
<feature type="compositionally biased region" description="Acidic residues" evidence="8">
    <location>
        <begin position="346"/>
        <end position="383"/>
    </location>
</feature>
<evidence type="ECO:0000256" key="1">
    <source>
        <dbReference type="ARBA" id="ARBA00022741"/>
    </source>
</evidence>
<feature type="short sequence motif" description="Q motif" evidence="6">
    <location>
        <begin position="393"/>
        <end position="421"/>
    </location>
</feature>
<evidence type="ECO:0000313" key="12">
    <source>
        <dbReference type="EMBL" id="GIL54324.1"/>
    </source>
</evidence>
<proteinExistence type="inferred from homology"/>
<feature type="compositionally biased region" description="Basic and acidic residues" evidence="8">
    <location>
        <begin position="191"/>
        <end position="202"/>
    </location>
</feature>
<reference evidence="12" key="1">
    <citation type="journal article" date="2021" name="Proc. Natl. Acad. Sci. U.S.A.">
        <title>Three genomes in the algal genus Volvox reveal the fate of a haploid sex-determining region after a transition to homothallism.</title>
        <authorList>
            <person name="Yamamoto K."/>
            <person name="Hamaji T."/>
            <person name="Kawai-Toyooka H."/>
            <person name="Matsuzaki R."/>
            <person name="Takahashi F."/>
            <person name="Nishimura Y."/>
            <person name="Kawachi M."/>
            <person name="Noguchi H."/>
            <person name="Minakuchi Y."/>
            <person name="Umen J.G."/>
            <person name="Toyoda A."/>
            <person name="Nozaki H."/>
        </authorList>
    </citation>
    <scope>NUCLEOTIDE SEQUENCE</scope>
    <source>
        <strain evidence="12">NIES-3780</strain>
    </source>
</reference>
<dbReference type="AlphaFoldDB" id="A0A8J4B565"/>
<organism evidence="12 13">
    <name type="scientific">Volvox africanus</name>
    <dbReference type="NCBI Taxonomy" id="51714"/>
    <lineage>
        <taxon>Eukaryota</taxon>
        <taxon>Viridiplantae</taxon>
        <taxon>Chlorophyta</taxon>
        <taxon>core chlorophytes</taxon>
        <taxon>Chlorophyceae</taxon>
        <taxon>CS clade</taxon>
        <taxon>Chlamydomonadales</taxon>
        <taxon>Volvocaceae</taxon>
        <taxon>Volvox</taxon>
    </lineage>
</organism>
<keyword evidence="5 7" id="KW-0694">RNA-binding</keyword>
<evidence type="ECO:0000313" key="13">
    <source>
        <dbReference type="Proteomes" id="UP000747399"/>
    </source>
</evidence>
<feature type="domain" description="DEAD-box RNA helicase Q" evidence="11">
    <location>
        <begin position="393"/>
        <end position="421"/>
    </location>
</feature>
<dbReference type="InterPro" id="IPR014014">
    <property type="entry name" value="RNA_helicase_DEAD_Q_motif"/>
</dbReference>
<dbReference type="GO" id="GO:0005524">
    <property type="term" value="F:ATP binding"/>
    <property type="evidence" value="ECO:0007669"/>
    <property type="project" value="UniProtKB-UniRule"/>
</dbReference>
<feature type="compositionally biased region" description="Acidic residues" evidence="8">
    <location>
        <begin position="695"/>
        <end position="704"/>
    </location>
</feature>
<dbReference type="SUPFAM" id="SSF52540">
    <property type="entry name" value="P-loop containing nucleoside triphosphate hydrolases"/>
    <property type="match status" value="2"/>
</dbReference>
<dbReference type="EC" id="3.6.4.13" evidence="7"/>
<gene>
    <name evidence="12" type="ORF">Vafri_9897</name>
</gene>
<protein>
    <recommendedName>
        <fullName evidence="7">ATP-dependent RNA helicase</fullName>
        <ecNumber evidence="7">3.6.4.13</ecNumber>
    </recommendedName>
</protein>
<dbReference type="PROSITE" id="PS51195">
    <property type="entry name" value="Q_MOTIF"/>
    <property type="match status" value="1"/>
</dbReference>
<dbReference type="Proteomes" id="UP000747399">
    <property type="component" value="Unassembled WGS sequence"/>
</dbReference>
<evidence type="ECO:0000256" key="2">
    <source>
        <dbReference type="ARBA" id="ARBA00022801"/>
    </source>
</evidence>
<feature type="region of interest" description="Disordered" evidence="8">
    <location>
        <begin position="1012"/>
        <end position="1041"/>
    </location>
</feature>
<feature type="compositionally biased region" description="Acidic residues" evidence="8">
    <location>
        <begin position="712"/>
        <end position="733"/>
    </location>
</feature>
<keyword evidence="3 7" id="KW-0347">Helicase</keyword>
<keyword evidence="2 7" id="KW-0378">Hydrolase</keyword>
<feature type="compositionally biased region" description="Basic and acidic residues" evidence="8">
    <location>
        <begin position="312"/>
        <end position="329"/>
    </location>
</feature>
<comment type="similarity">
    <text evidence="7">Belongs to the DEAD box helicase family.</text>
</comment>
<comment type="function">
    <text evidence="7">RNA helicase.</text>
</comment>
<keyword evidence="4 7" id="KW-0067">ATP-binding</keyword>
<feature type="domain" description="Helicase C-terminal" evidence="10">
    <location>
        <begin position="823"/>
        <end position="992"/>
    </location>
</feature>
<name>A0A8J4B565_9CHLO</name>
<feature type="region of interest" description="Disordered" evidence="8">
    <location>
        <begin position="648"/>
        <end position="740"/>
    </location>
</feature>
<dbReference type="InterPro" id="IPR011545">
    <property type="entry name" value="DEAD/DEAH_box_helicase_dom"/>
</dbReference>
<feature type="compositionally biased region" description="Basic residues" evidence="8">
    <location>
        <begin position="229"/>
        <end position="246"/>
    </location>
</feature>
<feature type="region of interest" description="Disordered" evidence="8">
    <location>
        <begin position="499"/>
        <end position="531"/>
    </location>
</feature>
<evidence type="ECO:0000256" key="8">
    <source>
        <dbReference type="SAM" id="MobiDB-lite"/>
    </source>
</evidence>
<keyword evidence="1 7" id="KW-0547">Nucleotide-binding</keyword>
<dbReference type="PROSITE" id="PS00039">
    <property type="entry name" value="DEAD_ATP_HELICASE"/>
    <property type="match status" value="1"/>
</dbReference>
<evidence type="ECO:0000256" key="3">
    <source>
        <dbReference type="ARBA" id="ARBA00022806"/>
    </source>
</evidence>
<comment type="domain">
    <text evidence="7">The Q motif is unique to and characteristic of the DEAD box family of RNA helicases and controls ATP binding and hydrolysis.</text>
</comment>
<feature type="region of interest" description="Disordered" evidence="8">
    <location>
        <begin position="1"/>
        <end position="111"/>
    </location>
</feature>
<feature type="region of interest" description="Disordered" evidence="8">
    <location>
        <begin position="280"/>
        <end position="388"/>
    </location>
</feature>
<dbReference type="PANTHER" id="PTHR24031">
    <property type="entry name" value="RNA HELICASE"/>
    <property type="match status" value="1"/>
</dbReference>
<evidence type="ECO:0000256" key="5">
    <source>
        <dbReference type="ARBA" id="ARBA00022884"/>
    </source>
</evidence>
<sequence length="1244" mass="133460">MPGKGPLAGGGGPSARRHKRVKISEPGTRDDAADAADPPFAIATRKTPQVTKKGRKGTLPQPHSSGDVGERGQAAQRAKPVCSQPPVEALKVEAPAKKKRKQGPAFWDSLPGWREIEVGDEFLLGAEEGGFAGLEVLDDPVLLDQYMVGDKGLHDDDDDDDDGGAVPGQRNDFRSVDGSDGNGKIGKGKKEKKEKGKKEKEVNAVTSSGIRDEKEAAAAATAAAEECKRRQRERMKAKKARRKERRMQRQEAGAGAKGPDFGAGVSDAKTLHSDVTALAAGSNANGASEPSAKRCKKGVSAAVVSAEHHHHHDQEQQAEKVVDGLSDHGEGEEEEDEGVGDKLDVEEGEDLDGDEETEDLEYSDEEEHQGEDEEENEEEEEEKQDAQRELDFSAWREFELHSDVMAGLAACGFSAPTPIQRECLHPAIRARADIIGAAQTGSGKTLAFGLPIMHLLASERTAAAAPALETISDEQADAMEEGATEEGEDWFPDLEGAGAHAAGAKQGKQKRPMAPRIQTKQKQSWPKPQKGPLRALILTPTRELALQVCTHLQAIGRPCGVRAAAIVGGISDPKQARLLAARPAVLVATPGRLWDLMCRPPSTDRNGPLAAAHLADLSRLSFLVLDEADRMVAQGHYKELSSILERLPHPANRKENTEDAEFAEMRKAKEKERRMKEKQRQQQRQKLERERREVDPDERLDDVEEGKHADAEEGGEDPEQLPEEAEEEEEGGGGEDGKQRGKKHLMQTFVFSATLTLPLFLKKRIRRGGGGAGGSAATLESLMDRVPFRTSPQPRVVDLTPQRRLAERVTEAAVSCLETERDEVLYYLLAVHPGRTLVFANAVSAIRRVAALLKVLGLPAIALHAQQQQRQRLKALDRFRTDSQSVLVATDVAARGLDIPGVATVIHYQLPASADTYIHRCGRTARGLDGDGIAIALVGPREAARFIGLARMLGRDPPPSFPIDHSLMPQVRARVRLAIRLDEIERMERKLRAEDTWRRTYAKALGLDVDEDEGVGGSDIDDDDEGSGRRLRNGRQARPSAQAMALRQQLAALLAEPLAPKMSRRYFTGGLAAALATRVKEPAAAGGGVAARSTATDTGKVAEGISAVPGAVTAAVPKAVALATKLHQSHQVAAAAVAAAKAKKLKAKKIKPGGISATTNGKANGKRNSLDPRLMVSRNQLKKKHYRGMVVIPQAFGRDAAAPNALDALRARMAALGAPSSGAAAAAAGGTAVASGAGGRDWVG</sequence>
<dbReference type="InterPro" id="IPR000629">
    <property type="entry name" value="RNA-helicase_DEAD-box_CS"/>
</dbReference>